<dbReference type="AlphaFoldDB" id="A0A7L4L7S8"/>
<dbReference type="CDD" id="cd04446">
    <property type="entry name" value="DEP_DEPDC4"/>
    <property type="match status" value="1"/>
</dbReference>
<evidence type="ECO:0000313" key="3">
    <source>
        <dbReference type="Proteomes" id="UP000576729"/>
    </source>
</evidence>
<feature type="non-terminal residue" evidence="2">
    <location>
        <position position="1"/>
    </location>
</feature>
<feature type="non-terminal residue" evidence="2">
    <location>
        <position position="468"/>
    </location>
</feature>
<keyword evidence="3" id="KW-1185">Reference proteome</keyword>
<dbReference type="PROSITE" id="PS50186">
    <property type="entry name" value="DEP"/>
    <property type="match status" value="1"/>
</dbReference>
<dbReference type="CDD" id="cd04405">
    <property type="entry name" value="RhoGAP_BRCC3-like"/>
    <property type="match status" value="1"/>
</dbReference>
<dbReference type="PANTHER" id="PTHR16206">
    <property type="entry name" value="DEP DOMAIN-CONTAINING"/>
    <property type="match status" value="1"/>
</dbReference>
<dbReference type="InterPro" id="IPR000591">
    <property type="entry name" value="DEP_dom"/>
</dbReference>
<accession>A0A7L4L7S8</accession>
<dbReference type="EMBL" id="VWPU01013728">
    <property type="protein sequence ID" value="NXY61313.1"/>
    <property type="molecule type" value="Genomic_DNA"/>
</dbReference>
<protein>
    <submittedName>
        <fullName evidence="2">DEPD7 protein</fullName>
    </submittedName>
</protein>
<sequence length="468" mass="54031">PFQATHLWNSIIHALHNQVEIKRRRQHLKTYRNCFTGSNAVDVVLSHLMQSMYLSCNDISRLKGVHVCQALMDHKVFEPVGAKVYLFKNGKETEFEDTDTSLYRFVHSSLDPLPRKNKDNGSLSPEQICKQKTKRRSKVEELLRAINVHASLPPKIMVNEPTRLLSKGVIEDVWKQQTLLRLLQLIDVPILEDILVSSVKTKSDSFGKEEDMIISNTFLDREVTCSLNLPELDRWLYAAIECLEYFPDQFLVLVTEQLPQSTNSPSSLNTYKKILFDVIMKYYSQKKDSLLATQDFDIHSGIIELIEKGKIDQALEALQLYLKLLAPNISEELHRLLIFLAIASESEGYRLQKQFENRFVIIKTCTKFILQNRALSKPQAELLTQFLMDNHSELFKAPLTLLELTSRRLQSLLEGQDPNINSGFTFCQRITTKEYEDQKQQTNQYLLALIQDMDNDPTVPSKQKKKLI</sequence>
<dbReference type="PANTHER" id="PTHR16206:SF10">
    <property type="entry name" value="DEP DOMAIN-CONTAINING PROTEIN 4"/>
    <property type="match status" value="1"/>
</dbReference>
<dbReference type="Pfam" id="PF00610">
    <property type="entry name" value="DEP"/>
    <property type="match status" value="1"/>
</dbReference>
<organism evidence="2 3">
    <name type="scientific">Callaeas wilsoni</name>
    <name type="common">North Island kokako</name>
    <dbReference type="NCBI Taxonomy" id="1347786"/>
    <lineage>
        <taxon>Eukaryota</taxon>
        <taxon>Metazoa</taxon>
        <taxon>Chordata</taxon>
        <taxon>Craniata</taxon>
        <taxon>Vertebrata</taxon>
        <taxon>Euteleostomi</taxon>
        <taxon>Archelosauria</taxon>
        <taxon>Archosauria</taxon>
        <taxon>Dinosauria</taxon>
        <taxon>Saurischia</taxon>
        <taxon>Theropoda</taxon>
        <taxon>Coelurosauria</taxon>
        <taxon>Aves</taxon>
        <taxon>Neognathae</taxon>
        <taxon>Neoaves</taxon>
        <taxon>Telluraves</taxon>
        <taxon>Australaves</taxon>
        <taxon>Passeriformes</taxon>
        <taxon>Corvoidea</taxon>
        <taxon>Callaeidae</taxon>
        <taxon>Callaeas</taxon>
    </lineage>
</organism>
<dbReference type="GO" id="GO:0035556">
    <property type="term" value="P:intracellular signal transduction"/>
    <property type="evidence" value="ECO:0007669"/>
    <property type="project" value="InterPro"/>
</dbReference>
<comment type="caution">
    <text evidence="2">The sequence shown here is derived from an EMBL/GenBank/DDBJ whole genome shotgun (WGS) entry which is preliminary data.</text>
</comment>
<dbReference type="InterPro" id="IPR036388">
    <property type="entry name" value="WH-like_DNA-bd_sf"/>
</dbReference>
<dbReference type="SUPFAM" id="SSF46785">
    <property type="entry name" value="Winged helix' DNA-binding domain"/>
    <property type="match status" value="1"/>
</dbReference>
<evidence type="ECO:0000313" key="2">
    <source>
        <dbReference type="EMBL" id="NXY61313.1"/>
    </source>
</evidence>
<proteinExistence type="predicted"/>
<name>A0A7L4L7S8_9CORV</name>
<feature type="domain" description="DEP" evidence="1">
    <location>
        <begin position="15"/>
        <end position="107"/>
    </location>
</feature>
<evidence type="ECO:0000259" key="1">
    <source>
        <dbReference type="PROSITE" id="PS50186"/>
    </source>
</evidence>
<dbReference type="InterPro" id="IPR036390">
    <property type="entry name" value="WH_DNA-bd_sf"/>
</dbReference>
<dbReference type="Proteomes" id="UP000576729">
    <property type="component" value="Unassembled WGS sequence"/>
</dbReference>
<reference evidence="2 3" key="1">
    <citation type="submission" date="2019-09" db="EMBL/GenBank/DDBJ databases">
        <title>Bird 10,000 Genomes (B10K) Project - Family phase.</title>
        <authorList>
            <person name="Zhang G."/>
        </authorList>
    </citation>
    <scope>NUCLEOTIDE SEQUENCE [LARGE SCALE GENOMIC DNA]</scope>
    <source>
        <strain evidence="2">B10K-OTA-212792</strain>
        <tissue evidence="2">Blood</tissue>
    </source>
</reference>
<dbReference type="SMART" id="SM00049">
    <property type="entry name" value="DEP"/>
    <property type="match status" value="1"/>
</dbReference>
<gene>
    <name evidence="2" type="primary">Depdc7_1</name>
    <name evidence="2" type="ORF">CALWIL_R01383</name>
</gene>
<dbReference type="Gene3D" id="1.10.10.10">
    <property type="entry name" value="Winged helix-like DNA-binding domain superfamily/Winged helix DNA-binding domain"/>
    <property type="match status" value="1"/>
</dbReference>